<proteinExistence type="predicted"/>
<organism evidence="2 3">
    <name type="scientific">Steroidobacter agaridevorans</name>
    <dbReference type="NCBI Taxonomy" id="2695856"/>
    <lineage>
        <taxon>Bacteria</taxon>
        <taxon>Pseudomonadati</taxon>
        <taxon>Pseudomonadota</taxon>
        <taxon>Gammaproteobacteria</taxon>
        <taxon>Steroidobacterales</taxon>
        <taxon>Steroidobacteraceae</taxon>
        <taxon>Steroidobacter</taxon>
    </lineage>
</organism>
<comment type="caution">
    <text evidence="2">The sequence shown here is derived from an EMBL/GenBank/DDBJ whole genome shotgun (WGS) entry which is preliminary data.</text>
</comment>
<evidence type="ECO:0000313" key="3">
    <source>
        <dbReference type="Proteomes" id="UP000445000"/>
    </source>
</evidence>
<evidence type="ECO:0008006" key="4">
    <source>
        <dbReference type="Google" id="ProtNLM"/>
    </source>
</evidence>
<feature type="transmembrane region" description="Helical" evidence="1">
    <location>
        <begin position="49"/>
        <end position="69"/>
    </location>
</feature>
<evidence type="ECO:0000313" key="2">
    <source>
        <dbReference type="EMBL" id="GFE78700.1"/>
    </source>
</evidence>
<keyword evidence="1" id="KW-0472">Membrane</keyword>
<protein>
    <recommendedName>
        <fullName evidence="4">DUF3619 family protein</fullName>
    </recommendedName>
</protein>
<dbReference type="EMBL" id="BLJN01000001">
    <property type="protein sequence ID" value="GFE78700.1"/>
    <property type="molecule type" value="Genomic_DNA"/>
</dbReference>
<keyword evidence="1" id="KW-1133">Transmembrane helix</keyword>
<sequence length="117" mass="12881">MNTPDPFEERSRELFDNSVERLDAQTRSRLNQARQRALTEINKGSARRYWLGAPLGGLAAAALIALILIRPGAEAPSTENASVLLDDFDIVADADNFELIQDIEFYSWLATQGDSAG</sequence>
<evidence type="ECO:0000256" key="1">
    <source>
        <dbReference type="SAM" id="Phobius"/>
    </source>
</evidence>
<accession>A0A829Y674</accession>
<dbReference type="Proteomes" id="UP000445000">
    <property type="component" value="Unassembled WGS sequence"/>
</dbReference>
<reference evidence="3" key="1">
    <citation type="submission" date="2020-01" db="EMBL/GenBank/DDBJ databases">
        <title>'Steroidobacter agaridevorans' sp. nov., agar-degrading bacteria isolated from rhizosphere soils.</title>
        <authorList>
            <person name="Ikenaga M."/>
            <person name="Kataoka M."/>
            <person name="Murouchi A."/>
            <person name="Katsuragi S."/>
            <person name="Sakai M."/>
        </authorList>
    </citation>
    <scope>NUCLEOTIDE SEQUENCE [LARGE SCALE GENOMIC DNA]</scope>
    <source>
        <strain evidence="3">YU21-B</strain>
    </source>
</reference>
<keyword evidence="3" id="KW-1185">Reference proteome</keyword>
<keyword evidence="1" id="KW-0812">Transmembrane</keyword>
<dbReference type="RefSeq" id="WP_161810566.1">
    <property type="nucleotide sequence ID" value="NZ_BLJN01000001.1"/>
</dbReference>
<gene>
    <name evidence="2" type="ORF">GCM10011487_07000</name>
</gene>
<dbReference type="AlphaFoldDB" id="A0A829Y674"/>
<name>A0A829Y674_9GAMM</name>